<comment type="similarity">
    <text evidence="1 10">Belongs to the peroxin-14 family.</text>
</comment>
<comment type="subcellular location">
    <subcellularLocation>
        <location evidence="9 10">Peroxisome membrane</location>
    </subcellularLocation>
</comment>
<dbReference type="Proteomes" id="UP001138500">
    <property type="component" value="Unassembled WGS sequence"/>
</dbReference>
<keyword evidence="4" id="KW-0811">Translocation</keyword>
<name>A0A9W7VZM0_9PEZI</name>
<dbReference type="Gene3D" id="1.10.10.10">
    <property type="entry name" value="Winged helix-like DNA-binding domain superfamily/Winged helix DNA-binding domain"/>
    <property type="match status" value="1"/>
</dbReference>
<dbReference type="InterPro" id="IPR025655">
    <property type="entry name" value="PEX14"/>
</dbReference>
<evidence type="ECO:0000259" key="12">
    <source>
        <dbReference type="Pfam" id="PF04695"/>
    </source>
</evidence>
<evidence type="ECO:0000256" key="10">
    <source>
        <dbReference type="RuleBase" id="RU367032"/>
    </source>
</evidence>
<keyword evidence="14" id="KW-1185">Reference proteome</keyword>
<organism evidence="13 14">
    <name type="scientific">Teratosphaeria destructans</name>
    <dbReference type="NCBI Taxonomy" id="418781"/>
    <lineage>
        <taxon>Eukaryota</taxon>
        <taxon>Fungi</taxon>
        <taxon>Dikarya</taxon>
        <taxon>Ascomycota</taxon>
        <taxon>Pezizomycotina</taxon>
        <taxon>Dothideomycetes</taxon>
        <taxon>Dothideomycetidae</taxon>
        <taxon>Mycosphaerellales</taxon>
        <taxon>Teratosphaeriaceae</taxon>
        <taxon>Teratosphaeria</taxon>
    </lineage>
</organism>
<dbReference type="GO" id="GO:0016560">
    <property type="term" value="P:protein import into peroxisome matrix, docking"/>
    <property type="evidence" value="ECO:0007669"/>
    <property type="project" value="UniProtKB-UniRule"/>
</dbReference>
<evidence type="ECO:0000256" key="8">
    <source>
        <dbReference type="ARBA" id="ARBA00029691"/>
    </source>
</evidence>
<evidence type="ECO:0000313" key="13">
    <source>
        <dbReference type="EMBL" id="KAH9822068.1"/>
    </source>
</evidence>
<dbReference type="EMBL" id="RIBY02002226">
    <property type="protein sequence ID" value="KAH9822068.1"/>
    <property type="molecule type" value="Genomic_DNA"/>
</dbReference>
<reference evidence="13 14" key="1">
    <citation type="journal article" date="2018" name="IMA Fungus">
        <title>IMA Genome-F 10: Nine draft genome sequences of Claviceps purpurea s.lat., including C. arundinis, C. humidiphila, and C. cf. spartinae, pseudomolecules for the pitch canker pathogen Fusarium circinatum, draft genome of Davidsoniella eucalypti, Grosmannia galeiformis, Quambalaria eucalypti, and Teratosphaeria destructans.</title>
        <authorList>
            <person name="Wingfield B.D."/>
            <person name="Liu M."/>
            <person name="Nguyen H.D."/>
            <person name="Lane F.A."/>
            <person name="Morgan S.W."/>
            <person name="De Vos L."/>
            <person name="Wilken P.M."/>
            <person name="Duong T.A."/>
            <person name="Aylward J."/>
            <person name="Coetzee M.P."/>
            <person name="Dadej K."/>
            <person name="De Beer Z.W."/>
            <person name="Findlay W."/>
            <person name="Havenga M."/>
            <person name="Kolarik M."/>
            <person name="Menzies J.G."/>
            <person name="Naidoo K."/>
            <person name="Pochopski O."/>
            <person name="Shoukouhi P."/>
            <person name="Santana Q.C."/>
            <person name="Seifert K.A."/>
            <person name="Soal N."/>
            <person name="Steenkamp E.T."/>
            <person name="Tatham C.T."/>
            <person name="van der Nest M.A."/>
            <person name="Wingfield M.J."/>
        </authorList>
    </citation>
    <scope>NUCLEOTIDE SEQUENCE [LARGE SCALE GENOMIC DNA]</scope>
    <source>
        <strain evidence="13">CMW44962</strain>
    </source>
</reference>
<evidence type="ECO:0000256" key="3">
    <source>
        <dbReference type="ARBA" id="ARBA00022927"/>
    </source>
</evidence>
<dbReference type="PANTHER" id="PTHR23058:SF0">
    <property type="entry name" value="PEROXISOMAL MEMBRANE PROTEIN PEX14"/>
    <property type="match status" value="1"/>
</dbReference>
<keyword evidence="5 10" id="KW-0472">Membrane</keyword>
<reference evidence="13 14" key="2">
    <citation type="journal article" date="2021" name="Curr. Genet.">
        <title>Genetic response to nitrogen starvation in the aggressive Eucalyptus foliar pathogen Teratosphaeria destructans.</title>
        <authorList>
            <person name="Havenga M."/>
            <person name="Wingfield B.D."/>
            <person name="Wingfield M.J."/>
            <person name="Dreyer L.L."/>
            <person name="Roets F."/>
            <person name="Aylward J."/>
        </authorList>
    </citation>
    <scope>NUCLEOTIDE SEQUENCE [LARGE SCALE GENOMIC DNA]</scope>
    <source>
        <strain evidence="13">CMW44962</strain>
    </source>
</reference>
<dbReference type="Pfam" id="PF04695">
    <property type="entry name" value="Pex14_N"/>
    <property type="match status" value="1"/>
</dbReference>
<feature type="domain" description="Peroxisome membrane anchor protein Pex14p N-terminal" evidence="12">
    <location>
        <begin position="3"/>
        <end position="47"/>
    </location>
</feature>
<evidence type="ECO:0000256" key="11">
    <source>
        <dbReference type="SAM" id="MobiDB-lite"/>
    </source>
</evidence>
<evidence type="ECO:0000256" key="1">
    <source>
        <dbReference type="ARBA" id="ARBA00005443"/>
    </source>
</evidence>
<feature type="region of interest" description="Disordered" evidence="11">
    <location>
        <begin position="41"/>
        <end position="89"/>
    </location>
</feature>
<dbReference type="GO" id="GO:0005778">
    <property type="term" value="C:peroxisomal membrane"/>
    <property type="evidence" value="ECO:0007669"/>
    <property type="project" value="UniProtKB-SubCell"/>
</dbReference>
<comment type="caution">
    <text evidence="13">The sequence shown here is derived from an EMBL/GenBank/DDBJ whole genome shotgun (WGS) entry which is preliminary data.</text>
</comment>
<gene>
    <name evidence="13" type="ORF">Tdes44962_MAKER10288</name>
</gene>
<evidence type="ECO:0000256" key="7">
    <source>
        <dbReference type="ARBA" id="ARBA00029502"/>
    </source>
</evidence>
<evidence type="ECO:0000256" key="2">
    <source>
        <dbReference type="ARBA" id="ARBA00022448"/>
    </source>
</evidence>
<dbReference type="PANTHER" id="PTHR23058">
    <property type="entry name" value="PEROXISOMAL MEMBRANE PROTEIN PEX14"/>
    <property type="match status" value="1"/>
</dbReference>
<accession>A0A9W7VZM0</accession>
<dbReference type="OrthoDB" id="5549158at2759"/>
<dbReference type="GO" id="GO:1990429">
    <property type="term" value="C:peroxisomal importomer complex"/>
    <property type="evidence" value="ECO:0007669"/>
    <property type="project" value="TreeGrafter"/>
</dbReference>
<dbReference type="GO" id="GO:0005102">
    <property type="term" value="F:signaling receptor binding"/>
    <property type="evidence" value="ECO:0007669"/>
    <property type="project" value="TreeGrafter"/>
</dbReference>
<evidence type="ECO:0000256" key="6">
    <source>
        <dbReference type="ARBA" id="ARBA00023140"/>
    </source>
</evidence>
<proteinExistence type="inferred from homology"/>
<evidence type="ECO:0000256" key="9">
    <source>
        <dbReference type="ARBA" id="ARBA00046271"/>
    </source>
</evidence>
<dbReference type="InterPro" id="IPR006785">
    <property type="entry name" value="Pex14_N"/>
</dbReference>
<evidence type="ECO:0000256" key="5">
    <source>
        <dbReference type="ARBA" id="ARBA00023136"/>
    </source>
</evidence>
<feature type="compositionally biased region" description="Pro residues" evidence="11">
    <location>
        <begin position="51"/>
        <end position="76"/>
    </location>
</feature>
<feature type="non-terminal residue" evidence="13">
    <location>
        <position position="188"/>
    </location>
</feature>
<comment type="function">
    <text evidence="10">Component of the PEX13-PEX14 docking complex, a translocon channel that specifically mediates the import of peroxisomal cargo proteins bound to PEX5 receptor. The PEX13-PEX14 docking complex forms a large import pore which can be opened to a diameter of about 9 nm. Mechanistically, PEX5 receptor along with cargo proteins associates with the PEX14 subunit of the PEX13-PEX14 docking complex in the cytosol, leading to the insertion of the receptor into the organelle membrane with the concomitant translocation of the cargo into the peroxisome matrix.</text>
</comment>
<dbReference type="AlphaFoldDB" id="A0A9W7VZM0"/>
<evidence type="ECO:0000313" key="14">
    <source>
        <dbReference type="Proteomes" id="UP001138500"/>
    </source>
</evidence>
<keyword evidence="2 10" id="KW-0813">Transport</keyword>
<evidence type="ECO:0000256" key="4">
    <source>
        <dbReference type="ARBA" id="ARBA00023010"/>
    </source>
</evidence>
<sequence>MVREDLIEGAISFLQDPSVAAAPLDQRIAFLRSKNLTQEEIDTSLARVGAPPAPPSASSPPQYQPPHHTPPPPYGYPPQQAYWPPPPPDPPRRDWRDWFIMATVVGGLGSAAYWTAKRYVYPLLAPPTPPLLEQDKQRVDDAFKQAFDLLEQLSKDTTELKAAETHRKARLDAALADVEGLVARLKTA</sequence>
<dbReference type="InterPro" id="IPR036388">
    <property type="entry name" value="WH-like_DNA-bd_sf"/>
</dbReference>
<keyword evidence="6 10" id="KW-0576">Peroxisome</keyword>
<protein>
    <recommendedName>
        <fullName evidence="7 10">Peroxisomal membrane protein PEX14</fullName>
    </recommendedName>
    <alternativeName>
        <fullName evidence="8 10">Peroxin-14</fullName>
    </alternativeName>
</protein>
<keyword evidence="3 10" id="KW-0653">Protein transport</keyword>